<feature type="compositionally biased region" description="Basic and acidic residues" evidence="3">
    <location>
        <begin position="422"/>
        <end position="434"/>
    </location>
</feature>
<evidence type="ECO:0000256" key="1">
    <source>
        <dbReference type="ARBA" id="ARBA00005445"/>
    </source>
</evidence>
<dbReference type="PRINTS" id="PR01217">
    <property type="entry name" value="PRICHEXTENSN"/>
</dbReference>
<feature type="compositionally biased region" description="Pro residues" evidence="3">
    <location>
        <begin position="350"/>
        <end position="404"/>
    </location>
</feature>
<dbReference type="InterPro" id="IPR013783">
    <property type="entry name" value="Ig-like_fold"/>
</dbReference>
<dbReference type="InterPro" id="IPR021884">
    <property type="entry name" value="Ice-bd_prot"/>
</dbReference>
<feature type="region of interest" description="Disordered" evidence="3">
    <location>
        <begin position="330"/>
        <end position="448"/>
    </location>
</feature>
<reference evidence="5 6" key="1">
    <citation type="submission" date="2018-06" db="EMBL/GenBank/DDBJ databases">
        <title>Sphaerisporangium craniellae sp. nov., isolated from a marine sponge in the South China Sea.</title>
        <authorList>
            <person name="Li L."/>
        </authorList>
    </citation>
    <scope>NUCLEOTIDE SEQUENCE [LARGE SCALE GENOMIC DNA]</scope>
    <source>
        <strain evidence="5 6">CCTCC AA 208026</strain>
    </source>
</reference>
<feature type="compositionally biased region" description="Basic residues" evidence="3">
    <location>
        <begin position="435"/>
        <end position="444"/>
    </location>
</feature>
<feature type="region of interest" description="Disordered" evidence="3">
    <location>
        <begin position="469"/>
        <end position="489"/>
    </location>
</feature>
<organism evidence="5 6">
    <name type="scientific">Sphaerisporangium album</name>
    <dbReference type="NCBI Taxonomy" id="509200"/>
    <lineage>
        <taxon>Bacteria</taxon>
        <taxon>Bacillati</taxon>
        <taxon>Actinomycetota</taxon>
        <taxon>Actinomycetes</taxon>
        <taxon>Streptosporangiales</taxon>
        <taxon>Streptosporangiaceae</taxon>
        <taxon>Sphaerisporangium</taxon>
    </lineage>
</organism>
<name>A0A367F379_9ACTN</name>
<accession>A0A367F379</accession>
<protein>
    <submittedName>
        <fullName evidence="5">DUF3494 domain-containing protein</fullName>
    </submittedName>
</protein>
<dbReference type="GO" id="GO:0005975">
    <property type="term" value="P:carbohydrate metabolic process"/>
    <property type="evidence" value="ECO:0007669"/>
    <property type="project" value="UniProtKB-ARBA"/>
</dbReference>
<comment type="caution">
    <text evidence="5">The sequence shown here is derived from an EMBL/GenBank/DDBJ whole genome shotgun (WGS) entry which is preliminary data.</text>
</comment>
<dbReference type="Pfam" id="PF16640">
    <property type="entry name" value="Big_3_5"/>
    <property type="match status" value="1"/>
</dbReference>
<dbReference type="OrthoDB" id="2082707at2"/>
<dbReference type="AlphaFoldDB" id="A0A367F379"/>
<feature type="compositionally biased region" description="Basic residues" evidence="3">
    <location>
        <begin position="472"/>
        <end position="489"/>
    </location>
</feature>
<evidence type="ECO:0000256" key="3">
    <source>
        <dbReference type="SAM" id="MobiDB-lite"/>
    </source>
</evidence>
<evidence type="ECO:0000256" key="2">
    <source>
        <dbReference type="ARBA" id="ARBA00022729"/>
    </source>
</evidence>
<dbReference type="Pfam" id="PF11999">
    <property type="entry name" value="Ice_binding"/>
    <property type="match status" value="1"/>
</dbReference>
<dbReference type="Gene3D" id="2.60.40.10">
    <property type="entry name" value="Immunoglobulins"/>
    <property type="match status" value="1"/>
</dbReference>
<sequence length="520" mass="52860">MKNVARIRAVPRSLFRSSLTATLAVIVAIGVLVVTPQSAGAAQAPVGLGTATSYAVLAGAAVTNTGPTVVTGDLGVSPGSSVTGFPPGTVIGAIHAADAAAVQAQVDLTTAYNDAAGRTPVTLVPTELGGTTLTPGVYASAAGTLGITGNLTLDAKGDPNAVFIFKAASTLITASASTVTLIGGAQACNIFWQVGSSATLGTSSSFVGTILALTSITVTTGVKVNGRVLARNGAVTLDSDTITRSDCLIPPDRTTATTLTSSAPTAQVGTPVTFTATVTATAGFVPTGTVAFTSDGGNIGSAPLDATGHAGLTVANLPVGTHQIVATYSGSPQLDSSASPPLTQVITSGPIPPTPPPTPTPTPTPPPTPPPTPTPTPTPPPTPPPTPTPTPTSTPTSTPKPPVVPGGAHHAGEEKCEDEGDQERSRNVKEAKARAHEHRKWDRGHHRDDHGRLVDVQTLHTLQGVIGEGGHRGHHRAHRSWSSHHPGHHHARHKIHKFHERPYVHHKGHPKPRAKIAVTG</sequence>
<feature type="compositionally biased region" description="Polar residues" evidence="3">
    <location>
        <begin position="330"/>
        <end position="347"/>
    </location>
</feature>
<dbReference type="EMBL" id="QOIL01000025">
    <property type="protein sequence ID" value="RCG23950.1"/>
    <property type="molecule type" value="Genomic_DNA"/>
</dbReference>
<dbReference type="Proteomes" id="UP000253094">
    <property type="component" value="Unassembled WGS sequence"/>
</dbReference>
<dbReference type="InterPro" id="IPR032109">
    <property type="entry name" value="Big_3_5"/>
</dbReference>
<gene>
    <name evidence="5" type="ORF">DQ384_33310</name>
</gene>
<feature type="domain" description="Bacterial Ig-like" evidence="4">
    <location>
        <begin position="259"/>
        <end position="347"/>
    </location>
</feature>
<evidence type="ECO:0000313" key="5">
    <source>
        <dbReference type="EMBL" id="RCG23950.1"/>
    </source>
</evidence>
<keyword evidence="2" id="KW-0732">Signal</keyword>
<comment type="similarity">
    <text evidence="1">Belongs to the ice-binding protein family.</text>
</comment>
<proteinExistence type="inferred from homology"/>
<keyword evidence="6" id="KW-1185">Reference proteome</keyword>
<evidence type="ECO:0000259" key="4">
    <source>
        <dbReference type="Pfam" id="PF16640"/>
    </source>
</evidence>
<evidence type="ECO:0000313" key="6">
    <source>
        <dbReference type="Proteomes" id="UP000253094"/>
    </source>
</evidence>